<protein>
    <submittedName>
        <fullName evidence="2">Uncharacterized protein</fullName>
    </submittedName>
</protein>
<organism evidence="2 3">
    <name type="scientific">Rhodococcus erythropolis</name>
    <name type="common">Arthrobacter picolinophilus</name>
    <dbReference type="NCBI Taxonomy" id="1833"/>
    <lineage>
        <taxon>Bacteria</taxon>
        <taxon>Bacillati</taxon>
        <taxon>Actinomycetota</taxon>
        <taxon>Actinomycetes</taxon>
        <taxon>Mycobacteriales</taxon>
        <taxon>Nocardiaceae</taxon>
        <taxon>Rhodococcus</taxon>
        <taxon>Rhodococcus erythropolis group</taxon>
    </lineage>
</organism>
<dbReference type="AlphaFoldDB" id="A0A5N5E0S3"/>
<reference evidence="2 3" key="1">
    <citation type="journal article" date="2017" name="Poromechanics V (2013)">
        <title>Genomic Characterization of the Arsenic-Tolerant Actinobacterium, &lt;i&gt;Rhodococcus erythropolis&lt;/i&gt; S43.</title>
        <authorList>
            <person name="Retamal-Morales G."/>
            <person name="Mehnert M."/>
            <person name="Schwabe R."/>
            <person name="Tischler D."/>
            <person name="Schloemann M."/>
            <person name="Levican G.J."/>
        </authorList>
    </citation>
    <scope>NUCLEOTIDE SEQUENCE [LARGE SCALE GENOMIC DNA]</scope>
    <source>
        <strain evidence="2 3">S43</strain>
    </source>
</reference>
<sequence length="218" mass="23082">MTSPGNDFNTPTTVVTGNDGSTRRMAQRTQAAVMKQKSDELKAGGWGEGSAKHFGDKAAQQAELAGLQSRTQKLEGVIGYAHAYANGGFSLALGSVKLPMSNQIGPLVGATMTNGSIFLGSKGLWVADAQATFDIYRVGVQKISITAKVFSPGGLIHFQRSSIFDTGEENTRAVHMPFTIPSAGYYVELWLNAAVGRGVYGGSEWNGLSVSKISTEEN</sequence>
<feature type="region of interest" description="Disordered" evidence="1">
    <location>
        <begin position="1"/>
        <end position="24"/>
    </location>
</feature>
<gene>
    <name evidence="2" type="ORF">BS297_17895</name>
</gene>
<evidence type="ECO:0000256" key="1">
    <source>
        <dbReference type="SAM" id="MobiDB-lite"/>
    </source>
</evidence>
<name>A0A5N5E0S3_RHOER</name>
<evidence type="ECO:0000313" key="3">
    <source>
        <dbReference type="Proteomes" id="UP000325576"/>
    </source>
</evidence>
<evidence type="ECO:0000313" key="2">
    <source>
        <dbReference type="EMBL" id="KAB2584018.1"/>
    </source>
</evidence>
<comment type="caution">
    <text evidence="2">The sequence shown here is derived from an EMBL/GenBank/DDBJ whole genome shotgun (WGS) entry which is preliminary data.</text>
</comment>
<dbReference type="Proteomes" id="UP000325576">
    <property type="component" value="Unassembled WGS sequence"/>
</dbReference>
<feature type="compositionally biased region" description="Polar residues" evidence="1">
    <location>
        <begin position="1"/>
        <end position="20"/>
    </location>
</feature>
<proteinExistence type="predicted"/>
<dbReference type="EMBL" id="MRBO01000482">
    <property type="protein sequence ID" value="KAB2584018.1"/>
    <property type="molecule type" value="Genomic_DNA"/>
</dbReference>
<accession>A0A5N5E0S3</accession>